<dbReference type="InterPro" id="IPR006620">
    <property type="entry name" value="Pro_4_hyd_alph"/>
</dbReference>
<dbReference type="KEGG" id="cfon:HZU75_00680"/>
<evidence type="ECO:0000313" key="9">
    <source>
        <dbReference type="EMBL" id="QLI80169.1"/>
    </source>
</evidence>
<evidence type="ECO:0000256" key="2">
    <source>
        <dbReference type="ARBA" id="ARBA00022723"/>
    </source>
</evidence>
<sequence>MLIHIPQVLDTATVKACRARLDRAEWLDGRITAGTQSAKVKNNEQLPNDDPEAVAVRQVILAALEKNELFFAAALPKRIFPPLFNRYGAGMTFGNHVDNAIRRITETGEWVRSDLSATLFFSEPEEYEGGELVIEDTFGLHEVKLAAGDMILYPSSSLHRVEPITRGTRVASFMWMQSMIKDVGERGLLFDLDTGIRQIRAELGDTPTAVQLTGVYHNLLRKWSEI</sequence>
<proteinExistence type="inferred from homology"/>
<name>A0A7D5ZE63_9NEIS</name>
<dbReference type="RefSeq" id="WP_180307314.1">
    <property type="nucleotide sequence ID" value="NZ_CP058952.1"/>
</dbReference>
<feature type="domain" description="Fe2OG dioxygenase" evidence="8">
    <location>
        <begin position="78"/>
        <end position="178"/>
    </location>
</feature>
<reference evidence="9 10" key="1">
    <citation type="journal article" date="2016" name="Int. J. Syst. Evol. Microbiol.">
        <title>Chitinibacter fontanus sp. nov., isolated from a spring.</title>
        <authorList>
            <person name="Sheu S.Y."/>
            <person name="Li Y.S."/>
            <person name="Young C.C."/>
            <person name="Chen W.M."/>
        </authorList>
    </citation>
    <scope>NUCLEOTIDE SEQUENCE [LARGE SCALE GENOMIC DNA]</scope>
    <source>
        <strain evidence="9 10">STM-7</strain>
    </source>
</reference>
<dbReference type="Gene3D" id="2.60.120.620">
    <property type="entry name" value="q2cbj1_9rhob like domain"/>
    <property type="match status" value="1"/>
</dbReference>
<accession>A0A7D5ZE63</accession>
<dbReference type="PANTHER" id="PTHR41536">
    <property type="entry name" value="PKHD-TYPE HYDROXYLASE YBIX"/>
    <property type="match status" value="1"/>
</dbReference>
<evidence type="ECO:0000256" key="4">
    <source>
        <dbReference type="ARBA" id="ARBA00022964"/>
    </source>
</evidence>
<dbReference type="SUPFAM" id="SSF51197">
    <property type="entry name" value="Clavaminate synthase-like"/>
    <property type="match status" value="1"/>
</dbReference>
<comment type="cofactor">
    <cofactor evidence="7">
        <name>Fe(2+)</name>
        <dbReference type="ChEBI" id="CHEBI:29033"/>
    </cofactor>
    <text evidence="7">Binds 1 Fe(2+) ion per subunit.</text>
</comment>
<evidence type="ECO:0000256" key="3">
    <source>
        <dbReference type="ARBA" id="ARBA00022896"/>
    </source>
</evidence>
<dbReference type="InterPro" id="IPR041097">
    <property type="entry name" value="PKHD_C"/>
</dbReference>
<keyword evidence="10" id="KW-1185">Reference proteome</keyword>
<dbReference type="InterPro" id="IPR044862">
    <property type="entry name" value="Pro_4_hyd_alph_FE2OG_OXY"/>
</dbReference>
<keyword evidence="6 7" id="KW-0408">Iron</keyword>
<comment type="cofactor">
    <cofactor evidence="1 7">
        <name>L-ascorbate</name>
        <dbReference type="ChEBI" id="CHEBI:38290"/>
    </cofactor>
</comment>
<dbReference type="GO" id="GO:0006974">
    <property type="term" value="P:DNA damage response"/>
    <property type="evidence" value="ECO:0007669"/>
    <property type="project" value="TreeGrafter"/>
</dbReference>
<feature type="binding site" evidence="7">
    <location>
        <position position="169"/>
    </location>
    <ligand>
        <name>2-oxoglutarate</name>
        <dbReference type="ChEBI" id="CHEBI:16810"/>
    </ligand>
</feature>
<dbReference type="Pfam" id="PF13640">
    <property type="entry name" value="2OG-FeII_Oxy_3"/>
    <property type="match status" value="1"/>
</dbReference>
<dbReference type="Gene3D" id="4.10.860.20">
    <property type="entry name" value="Rabenosyn, Rab binding domain"/>
    <property type="match status" value="1"/>
</dbReference>
<dbReference type="SMART" id="SM00702">
    <property type="entry name" value="P4Hc"/>
    <property type="match status" value="1"/>
</dbReference>
<keyword evidence="2 7" id="KW-0479">Metal-binding</keyword>
<evidence type="ECO:0000256" key="6">
    <source>
        <dbReference type="ARBA" id="ARBA00023004"/>
    </source>
</evidence>
<keyword evidence="3 7" id="KW-0847">Vitamin C</keyword>
<dbReference type="GO" id="GO:0031418">
    <property type="term" value="F:L-ascorbic acid binding"/>
    <property type="evidence" value="ECO:0007669"/>
    <property type="project" value="UniProtKB-KW"/>
</dbReference>
<keyword evidence="5 7" id="KW-0560">Oxidoreductase</keyword>
<evidence type="ECO:0000256" key="7">
    <source>
        <dbReference type="HAMAP-Rule" id="MF_00657"/>
    </source>
</evidence>
<protein>
    <submittedName>
        <fullName evidence="9">Fe2+-dependent dioxygenase</fullName>
    </submittedName>
</protein>
<dbReference type="NCBIfam" id="NF003974">
    <property type="entry name" value="PRK05467.1-3"/>
    <property type="match status" value="1"/>
</dbReference>
<evidence type="ECO:0000256" key="1">
    <source>
        <dbReference type="ARBA" id="ARBA00001961"/>
    </source>
</evidence>
<evidence type="ECO:0000313" key="10">
    <source>
        <dbReference type="Proteomes" id="UP000510822"/>
    </source>
</evidence>
<dbReference type="GO" id="GO:0016706">
    <property type="term" value="F:2-oxoglutarate-dependent dioxygenase activity"/>
    <property type="evidence" value="ECO:0007669"/>
    <property type="project" value="UniProtKB-UniRule"/>
</dbReference>
<dbReference type="InterPro" id="IPR023550">
    <property type="entry name" value="PKHD_hydroxylase"/>
</dbReference>
<dbReference type="HAMAP" id="MF_00657">
    <property type="entry name" value="Hydroxyl_YbiX"/>
    <property type="match status" value="1"/>
</dbReference>
<dbReference type="Proteomes" id="UP000510822">
    <property type="component" value="Chromosome"/>
</dbReference>
<feature type="binding site" evidence="7">
    <location>
        <position position="98"/>
    </location>
    <ligand>
        <name>Fe cation</name>
        <dbReference type="ChEBI" id="CHEBI:24875"/>
    </ligand>
</feature>
<organism evidence="9 10">
    <name type="scientific">Chitinibacter fontanus</name>
    <dbReference type="NCBI Taxonomy" id="1737446"/>
    <lineage>
        <taxon>Bacteria</taxon>
        <taxon>Pseudomonadati</taxon>
        <taxon>Pseudomonadota</taxon>
        <taxon>Betaproteobacteria</taxon>
        <taxon>Neisseriales</taxon>
        <taxon>Chitinibacteraceae</taxon>
        <taxon>Chitinibacter</taxon>
    </lineage>
</organism>
<dbReference type="NCBIfam" id="NF003975">
    <property type="entry name" value="PRK05467.1-4"/>
    <property type="match status" value="1"/>
</dbReference>
<dbReference type="GO" id="GO:0005506">
    <property type="term" value="F:iron ion binding"/>
    <property type="evidence" value="ECO:0007669"/>
    <property type="project" value="UniProtKB-UniRule"/>
</dbReference>
<gene>
    <name evidence="9" type="ORF">HZU75_00680</name>
</gene>
<dbReference type="AlphaFoldDB" id="A0A7D5ZE63"/>
<dbReference type="PANTHER" id="PTHR41536:SF1">
    <property type="entry name" value="PKHD-TYPE HYDROXYLASE YBIX"/>
    <property type="match status" value="1"/>
</dbReference>
<dbReference type="NCBIfam" id="NF003973">
    <property type="entry name" value="PRK05467.1-2"/>
    <property type="match status" value="1"/>
</dbReference>
<feature type="binding site" evidence="7">
    <location>
        <position position="96"/>
    </location>
    <ligand>
        <name>Fe cation</name>
        <dbReference type="ChEBI" id="CHEBI:24875"/>
    </ligand>
</feature>
<dbReference type="Pfam" id="PF18331">
    <property type="entry name" value="PKHD_C"/>
    <property type="match status" value="1"/>
</dbReference>
<keyword evidence="4 7" id="KW-0223">Dioxygenase</keyword>
<evidence type="ECO:0000256" key="5">
    <source>
        <dbReference type="ARBA" id="ARBA00023002"/>
    </source>
</evidence>
<dbReference type="InterPro" id="IPR005123">
    <property type="entry name" value="Oxoglu/Fe-dep_dioxygenase_dom"/>
</dbReference>
<dbReference type="GO" id="GO:0006879">
    <property type="term" value="P:intracellular iron ion homeostasis"/>
    <property type="evidence" value="ECO:0007669"/>
    <property type="project" value="TreeGrafter"/>
</dbReference>
<evidence type="ECO:0000259" key="8">
    <source>
        <dbReference type="PROSITE" id="PS51471"/>
    </source>
</evidence>
<dbReference type="EMBL" id="CP058952">
    <property type="protein sequence ID" value="QLI80169.1"/>
    <property type="molecule type" value="Genomic_DNA"/>
</dbReference>
<dbReference type="PROSITE" id="PS51471">
    <property type="entry name" value="FE2OG_OXY"/>
    <property type="match status" value="1"/>
</dbReference>
<feature type="binding site" evidence="7">
    <location>
        <position position="159"/>
    </location>
    <ligand>
        <name>Fe cation</name>
        <dbReference type="ChEBI" id="CHEBI:24875"/>
    </ligand>
</feature>